<keyword evidence="6" id="KW-1185">Reference proteome</keyword>
<comment type="subcellular location">
    <subcellularLocation>
        <location evidence="1">Endosome</location>
    </subcellularLocation>
</comment>
<comment type="similarity">
    <text evidence="2">Belongs to the SNF7 family.</text>
</comment>
<feature type="region of interest" description="Disordered" evidence="5">
    <location>
        <begin position="179"/>
        <end position="220"/>
    </location>
</feature>
<evidence type="ECO:0000256" key="4">
    <source>
        <dbReference type="SAM" id="Coils"/>
    </source>
</evidence>
<evidence type="ECO:0000256" key="5">
    <source>
        <dbReference type="SAM" id="MobiDB-lite"/>
    </source>
</evidence>
<gene>
    <name evidence="7" type="primary">LOC100905103</name>
</gene>
<evidence type="ECO:0000256" key="3">
    <source>
        <dbReference type="ARBA" id="ARBA00022753"/>
    </source>
</evidence>
<organism evidence="6 7">
    <name type="scientific">Galendromus occidentalis</name>
    <name type="common">western predatory mite</name>
    <dbReference type="NCBI Taxonomy" id="34638"/>
    <lineage>
        <taxon>Eukaryota</taxon>
        <taxon>Metazoa</taxon>
        <taxon>Ecdysozoa</taxon>
        <taxon>Arthropoda</taxon>
        <taxon>Chelicerata</taxon>
        <taxon>Arachnida</taxon>
        <taxon>Acari</taxon>
        <taxon>Parasitiformes</taxon>
        <taxon>Mesostigmata</taxon>
        <taxon>Gamasina</taxon>
        <taxon>Phytoseioidea</taxon>
        <taxon>Phytoseiidae</taxon>
        <taxon>Typhlodrominae</taxon>
        <taxon>Galendromus</taxon>
    </lineage>
</organism>
<evidence type="ECO:0000313" key="7">
    <source>
        <dbReference type="RefSeq" id="XP_018496012.2"/>
    </source>
</evidence>
<dbReference type="GO" id="GO:0032511">
    <property type="term" value="P:late endosome to vacuole transport via multivesicular body sorting pathway"/>
    <property type="evidence" value="ECO:0007669"/>
    <property type="project" value="TreeGrafter"/>
</dbReference>
<dbReference type="GO" id="GO:0006900">
    <property type="term" value="P:vesicle budding from membrane"/>
    <property type="evidence" value="ECO:0007669"/>
    <property type="project" value="TreeGrafter"/>
</dbReference>
<dbReference type="KEGG" id="goe:100905103"/>
<dbReference type="GO" id="GO:0000815">
    <property type="term" value="C:ESCRT III complex"/>
    <property type="evidence" value="ECO:0007669"/>
    <property type="project" value="TreeGrafter"/>
</dbReference>
<reference evidence="7" key="1">
    <citation type="submission" date="2025-08" db="UniProtKB">
        <authorList>
            <consortium name="RefSeq"/>
        </authorList>
    </citation>
    <scope>IDENTIFICATION</scope>
</reference>
<sequence length="220" mass="24438">MSLLSRLFGGGASSVKTMSSADAIQRLREVEEMLGKKQEFLERKVDNEIEIAKKNGTKNKRVALAALKRKKRYEQQLKQIDGTLTTIEYQRGALEDANSNTTVLKAMGDAAKALKRSHADMDVDKVHDLMDDIQEQQDLSKEISELISNPAAFGAEVDEDELLQELEELENEQVRDKLLEVPSSDSVPENLPSVPSERLAAAKKKNEDESELAGLAEWAA</sequence>
<dbReference type="InterPro" id="IPR005024">
    <property type="entry name" value="Snf7_fam"/>
</dbReference>
<dbReference type="Gene3D" id="1.10.287.1060">
    <property type="entry name" value="ESAT-6-like"/>
    <property type="match status" value="1"/>
</dbReference>
<evidence type="ECO:0000313" key="6">
    <source>
        <dbReference type="Proteomes" id="UP000694867"/>
    </source>
</evidence>
<dbReference type="Gene3D" id="6.10.250.1710">
    <property type="match status" value="1"/>
</dbReference>
<dbReference type="RefSeq" id="XP_018496012.2">
    <property type="nucleotide sequence ID" value="XM_018640496.2"/>
</dbReference>
<dbReference type="AlphaFoldDB" id="A0AAJ7PAA3"/>
<dbReference type="GO" id="GO:0009898">
    <property type="term" value="C:cytoplasmic side of plasma membrane"/>
    <property type="evidence" value="ECO:0007669"/>
    <property type="project" value="TreeGrafter"/>
</dbReference>
<protein>
    <submittedName>
        <fullName evidence="7">LOW QUALITY PROTEIN: charged multivesicular body protein 4c</fullName>
    </submittedName>
</protein>
<evidence type="ECO:0000256" key="1">
    <source>
        <dbReference type="ARBA" id="ARBA00004177"/>
    </source>
</evidence>
<keyword evidence="4" id="KW-0175">Coiled coil</keyword>
<evidence type="ECO:0000256" key="2">
    <source>
        <dbReference type="ARBA" id="ARBA00006190"/>
    </source>
</evidence>
<name>A0AAJ7PAA3_9ACAR</name>
<proteinExistence type="inferred from homology"/>
<dbReference type="GO" id="GO:0005771">
    <property type="term" value="C:multivesicular body"/>
    <property type="evidence" value="ECO:0007669"/>
    <property type="project" value="TreeGrafter"/>
</dbReference>
<dbReference type="PANTHER" id="PTHR22761">
    <property type="entry name" value="CHARGED MULTIVESICULAR BODY PROTEIN"/>
    <property type="match status" value="1"/>
</dbReference>
<keyword evidence="3" id="KW-0967">Endosome</keyword>
<dbReference type="Proteomes" id="UP000694867">
    <property type="component" value="Unplaced"/>
</dbReference>
<dbReference type="Pfam" id="PF03357">
    <property type="entry name" value="Snf7"/>
    <property type="match status" value="1"/>
</dbReference>
<accession>A0AAJ7PAA3</accession>
<dbReference type="PANTHER" id="PTHR22761:SF10">
    <property type="entry name" value="GH13992P"/>
    <property type="match status" value="1"/>
</dbReference>
<feature type="coiled-coil region" evidence="4">
    <location>
        <begin position="152"/>
        <end position="179"/>
    </location>
</feature>
<dbReference type="GeneID" id="100905103"/>